<proteinExistence type="predicted"/>
<gene>
    <name evidence="3" type="ORF">IRY30_00545</name>
</gene>
<evidence type="ECO:0000313" key="3">
    <source>
        <dbReference type="EMBL" id="MBF4552573.1"/>
    </source>
</evidence>
<reference evidence="3 4" key="1">
    <citation type="submission" date="2020-10" db="EMBL/GenBank/DDBJ databases">
        <title>Novel species in genus Corynebacterium.</title>
        <authorList>
            <person name="Zhang G."/>
        </authorList>
    </citation>
    <scope>NUCLEOTIDE SEQUENCE [LARGE SCALE GENOMIC DNA]</scope>
    <source>
        <strain evidence="3 4">DSM 45110</strain>
    </source>
</reference>
<evidence type="ECO:0000256" key="2">
    <source>
        <dbReference type="SAM" id="Phobius"/>
    </source>
</evidence>
<accession>A0ABR9ZGN4</accession>
<evidence type="ECO:0000256" key="1">
    <source>
        <dbReference type="SAM" id="MobiDB-lite"/>
    </source>
</evidence>
<organism evidence="3 4">
    <name type="scientific">Corynebacterium suicordis DSM 45110</name>
    <dbReference type="NCBI Taxonomy" id="1121369"/>
    <lineage>
        <taxon>Bacteria</taxon>
        <taxon>Bacillati</taxon>
        <taxon>Actinomycetota</taxon>
        <taxon>Actinomycetes</taxon>
        <taxon>Mycobacteriales</taxon>
        <taxon>Corynebacteriaceae</taxon>
        <taxon>Corynebacterium</taxon>
    </lineage>
</organism>
<dbReference type="EMBL" id="JADKMY010000001">
    <property type="protein sequence ID" value="MBF4552573.1"/>
    <property type="molecule type" value="Genomic_DNA"/>
</dbReference>
<feature type="transmembrane region" description="Helical" evidence="2">
    <location>
        <begin position="845"/>
        <end position="868"/>
    </location>
</feature>
<protein>
    <recommendedName>
        <fullName evidence="5">Secreted protein</fullName>
    </recommendedName>
</protein>
<feature type="region of interest" description="Disordered" evidence="1">
    <location>
        <begin position="1"/>
        <end position="21"/>
    </location>
</feature>
<keyword evidence="2" id="KW-0472">Membrane</keyword>
<sequence>MSHSPSRAQRQPALRRKLRGNLRRPSLTIAATLSVATLSAASALPTLSPLAEAQTYSPPQDPSVEENIPAWENPLARSTDPELGVKNELSALKVEANSVTAELNIRNNTSAPLTDLSLRVLSQPAVENGAAVRSAQLANYGEYPESSNALSIPQDISPGQSQTYTLHILKEPGGAEESSNSVLIPELFSPGSHPVMFALSGSAQSAEQQESSQQLVGVARTTISQTEPRPAETNEPPAPATPVTFVWPLASETHVLGGGTGEAPQRSPLYLTDEHLAEELAEGGRLRELLDTYRTAIEGPQGEQLRQASCVAVDPELLDTVDRMTRGYRVGHERPSPVTEPKQLRDSWGDIFGGDDLEFSEGTGVEAAKEWLADLKTTVDHGCSVALPYAGADLNTIAETQQDWLGMHALAQGPQIIHRILGVWPTQNVVIPDAGYLSPASTPLLRHAATQGAQVDLSEAFERRVKNGGSVSTPAENPVIPGQEPQTVSALVAGNTVNVQSGPAEEPVENAEPESPITPLSSTDISSSVPPTVLGAAKLHAVGYSADLGSALQATGEQPSIAAYSDPRKRYDVEEDSPTARMAEATAIFNEEVRAGNTVLAVPPSLWSVNGAGASQFLSAISQSFTQGRAVPAPLTSVLQQKTGQGSLVEPYLDPGALGEGQAQRISEQATALQELTTTMHNDPTIALTRESFTRPLYGDLTRATSSYRLRVRSAWAETRGNVNRRLDEVNQIFSALRRSVTLVPPGNVFTRTSDSSPLLVLARNGLPLPVPITVDYSTESDQPLDLKLQEENASIPAKGSITVSLNTANNAADASTNLKLWLASPDGTPITDPVDLRVQSVPGISAGTAISVAILLVGIGIAGKIFWNRRPARLRRRPIEAR</sequence>
<comment type="caution">
    <text evidence="3">The sequence shown here is derived from an EMBL/GenBank/DDBJ whole genome shotgun (WGS) entry which is preliminary data.</text>
</comment>
<dbReference type="Proteomes" id="UP000635902">
    <property type="component" value="Unassembled WGS sequence"/>
</dbReference>
<dbReference type="RefSeq" id="WP_194555478.1">
    <property type="nucleotide sequence ID" value="NZ_JADKMY010000001.1"/>
</dbReference>
<keyword evidence="4" id="KW-1185">Reference proteome</keyword>
<keyword evidence="2" id="KW-0812">Transmembrane</keyword>
<evidence type="ECO:0008006" key="5">
    <source>
        <dbReference type="Google" id="ProtNLM"/>
    </source>
</evidence>
<feature type="region of interest" description="Disordered" evidence="1">
    <location>
        <begin position="500"/>
        <end position="526"/>
    </location>
</feature>
<evidence type="ECO:0000313" key="4">
    <source>
        <dbReference type="Proteomes" id="UP000635902"/>
    </source>
</evidence>
<keyword evidence="2" id="KW-1133">Transmembrane helix</keyword>
<name>A0ABR9ZGN4_9CORY</name>